<dbReference type="Gene3D" id="3.10.180.10">
    <property type="entry name" value="2,3-Dihydroxybiphenyl 1,2-Dioxygenase, domain 1"/>
    <property type="match status" value="1"/>
</dbReference>
<sequence length="127" mass="14905">MKFSAYHSCITVLNLEQSMKFYEEALDLKEIRRIDAEDGSFTIVFLGSESSQDQQEAMLLELTWYRDRKESYNLGDNEIHIGFKVDDYESAYKKHKEMGVICFENSDLGIYFISDPDGYWMEVVPTR</sequence>
<organism evidence="2 3">
    <name type="scientific">Aminipila terrae</name>
    <dbReference type="NCBI Taxonomy" id="2697030"/>
    <lineage>
        <taxon>Bacteria</taxon>
        <taxon>Bacillati</taxon>
        <taxon>Bacillota</taxon>
        <taxon>Clostridia</taxon>
        <taxon>Peptostreptococcales</taxon>
        <taxon>Anaerovoracaceae</taxon>
        <taxon>Aminipila</taxon>
    </lineage>
</organism>
<gene>
    <name evidence="2" type="ORF">Ami3637_10320</name>
</gene>
<dbReference type="EMBL" id="CP047591">
    <property type="protein sequence ID" value="QHI72744.1"/>
    <property type="molecule type" value="Genomic_DNA"/>
</dbReference>
<dbReference type="AlphaFoldDB" id="A0A6P1MJE3"/>
<evidence type="ECO:0000313" key="2">
    <source>
        <dbReference type="EMBL" id="QHI72744.1"/>
    </source>
</evidence>
<dbReference type="InterPro" id="IPR037523">
    <property type="entry name" value="VOC_core"/>
</dbReference>
<dbReference type="SUPFAM" id="SSF54593">
    <property type="entry name" value="Glyoxalase/Bleomycin resistance protein/Dihydroxybiphenyl dioxygenase"/>
    <property type="match status" value="1"/>
</dbReference>
<dbReference type="InterPro" id="IPR004360">
    <property type="entry name" value="Glyas_Fos-R_dOase_dom"/>
</dbReference>
<dbReference type="GO" id="GO:0016829">
    <property type="term" value="F:lyase activity"/>
    <property type="evidence" value="ECO:0007669"/>
    <property type="project" value="UniProtKB-KW"/>
</dbReference>
<dbReference type="PROSITE" id="PS51819">
    <property type="entry name" value="VOC"/>
    <property type="match status" value="1"/>
</dbReference>
<dbReference type="PANTHER" id="PTHR10374">
    <property type="entry name" value="LACTOYLGLUTATHIONE LYASE GLYOXALASE I"/>
    <property type="match status" value="1"/>
</dbReference>
<name>A0A6P1MJE3_9FIRM</name>
<protein>
    <submittedName>
        <fullName evidence="2">Lactoylglutathione lyase</fullName>
    </submittedName>
</protein>
<proteinExistence type="predicted"/>
<dbReference type="KEGG" id="amic:Ami3637_10320"/>
<dbReference type="Proteomes" id="UP000463883">
    <property type="component" value="Chromosome"/>
</dbReference>
<dbReference type="RefSeq" id="WP_162362511.1">
    <property type="nucleotide sequence ID" value="NZ_CP047591.1"/>
</dbReference>
<dbReference type="InterPro" id="IPR029068">
    <property type="entry name" value="Glyas_Bleomycin-R_OHBP_Dase"/>
</dbReference>
<keyword evidence="3" id="KW-1185">Reference proteome</keyword>
<dbReference type="PANTHER" id="PTHR10374:SF30">
    <property type="entry name" value="LACTOYLGLUTATHIONE LYASE"/>
    <property type="match status" value="1"/>
</dbReference>
<keyword evidence="2" id="KW-0456">Lyase</keyword>
<reference evidence="2 3" key="1">
    <citation type="submission" date="2020-01" db="EMBL/GenBank/DDBJ databases">
        <title>Genomic analysis of Aminipila sp. CBA3637.</title>
        <authorList>
            <person name="Kim Y.B."/>
            <person name="Roh S.W."/>
        </authorList>
    </citation>
    <scope>NUCLEOTIDE SEQUENCE [LARGE SCALE GENOMIC DNA]</scope>
    <source>
        <strain evidence="2 3">CBA3637</strain>
    </source>
</reference>
<feature type="domain" description="VOC" evidence="1">
    <location>
        <begin position="4"/>
        <end position="126"/>
    </location>
</feature>
<accession>A0A6P1MJE3</accession>
<evidence type="ECO:0000313" key="3">
    <source>
        <dbReference type="Proteomes" id="UP000463883"/>
    </source>
</evidence>
<dbReference type="Pfam" id="PF00903">
    <property type="entry name" value="Glyoxalase"/>
    <property type="match status" value="1"/>
</dbReference>
<evidence type="ECO:0000259" key="1">
    <source>
        <dbReference type="PROSITE" id="PS51819"/>
    </source>
</evidence>